<keyword evidence="5" id="KW-1185">Reference proteome</keyword>
<feature type="domain" description="AB hydrolase-1" evidence="3">
    <location>
        <begin position="75"/>
        <end position="180"/>
    </location>
</feature>
<name>A0ABN8AZP0_CHISP</name>
<dbReference type="SUPFAM" id="SSF53474">
    <property type="entry name" value="alpha/beta-Hydrolases"/>
    <property type="match status" value="2"/>
</dbReference>
<organism evidence="4 5">
    <name type="scientific">Chilo suppressalis</name>
    <name type="common">Asiatic rice borer moth</name>
    <dbReference type="NCBI Taxonomy" id="168631"/>
    <lineage>
        <taxon>Eukaryota</taxon>
        <taxon>Metazoa</taxon>
        <taxon>Ecdysozoa</taxon>
        <taxon>Arthropoda</taxon>
        <taxon>Hexapoda</taxon>
        <taxon>Insecta</taxon>
        <taxon>Pterygota</taxon>
        <taxon>Neoptera</taxon>
        <taxon>Endopterygota</taxon>
        <taxon>Lepidoptera</taxon>
        <taxon>Glossata</taxon>
        <taxon>Ditrysia</taxon>
        <taxon>Pyraloidea</taxon>
        <taxon>Crambidae</taxon>
        <taxon>Crambinae</taxon>
        <taxon>Chilo</taxon>
    </lineage>
</organism>
<evidence type="ECO:0000313" key="5">
    <source>
        <dbReference type="Proteomes" id="UP001153292"/>
    </source>
</evidence>
<accession>A0ABN8AZP0</accession>
<dbReference type="InterPro" id="IPR029058">
    <property type="entry name" value="AB_hydrolase_fold"/>
</dbReference>
<keyword evidence="2" id="KW-0378">Hydrolase</keyword>
<protein>
    <recommendedName>
        <fullName evidence="3">AB hydrolase-1 domain-containing protein</fullName>
    </recommendedName>
</protein>
<evidence type="ECO:0000259" key="3">
    <source>
        <dbReference type="Pfam" id="PF00561"/>
    </source>
</evidence>
<dbReference type="Gene3D" id="3.40.50.1820">
    <property type="entry name" value="alpha/beta hydrolase"/>
    <property type="match status" value="2"/>
</dbReference>
<feature type="domain" description="AB hydrolase-1" evidence="3">
    <location>
        <begin position="448"/>
        <end position="553"/>
    </location>
</feature>
<reference evidence="4" key="1">
    <citation type="submission" date="2021-12" db="EMBL/GenBank/DDBJ databases">
        <authorList>
            <person name="King R."/>
        </authorList>
    </citation>
    <scope>NUCLEOTIDE SEQUENCE</scope>
</reference>
<dbReference type="EMBL" id="OU963904">
    <property type="protein sequence ID" value="CAH0398469.1"/>
    <property type="molecule type" value="Genomic_DNA"/>
</dbReference>
<evidence type="ECO:0000313" key="4">
    <source>
        <dbReference type="EMBL" id="CAH0398469.1"/>
    </source>
</evidence>
<evidence type="ECO:0000256" key="2">
    <source>
        <dbReference type="ARBA" id="ARBA00022801"/>
    </source>
</evidence>
<evidence type="ECO:0000256" key="1">
    <source>
        <dbReference type="ARBA" id="ARBA00008645"/>
    </source>
</evidence>
<dbReference type="Pfam" id="PF00561">
    <property type="entry name" value="Abhydrolase_1"/>
    <property type="match status" value="2"/>
</dbReference>
<dbReference type="PANTHER" id="PTHR43798:SF14">
    <property type="entry name" value="SERINE HYDROLASE-LIKE PROTEIN DDB_G0286239"/>
    <property type="match status" value="1"/>
</dbReference>
<dbReference type="PANTHER" id="PTHR43798">
    <property type="entry name" value="MONOACYLGLYCEROL LIPASE"/>
    <property type="match status" value="1"/>
</dbReference>
<dbReference type="InterPro" id="IPR000073">
    <property type="entry name" value="AB_hydrolase_1"/>
</dbReference>
<comment type="similarity">
    <text evidence="1">Belongs to the AB hydrolase superfamily.</text>
</comment>
<sequence length="718" mass="81910">MSRRLIDLLSVSWKCSGGEPASSVFILAIAHHPSNLFLCSVYWQYPDSIIVDDIEIPVPWGHVAARWWGPRNKQPIIALHGWQDNAGTWDNLIPLLPATTSVLCLDLPGHGLSSYYPKGMIYNTYWDGIFFLRRIIKHYNWNKVTLIGHSLGGGISFMYAASFPEEVDRIICIDTASPAVRDPQDTARNTGTSIEKLLAYEDMSEEKIRPCYDYNLMIDIAYDAYNGSLSRKNCMVMMKRGMASAPADMKKGGYYFRRDPRLKVSGVGTIGIGTALVYASRIRCKVFNIRAIPGLKRERLDYYLDVIEKMKENTDVRYEEVKGTHHVHLETPENIAHLIREFLKGRCLVYIETLKGSKRYFDFNSSHVNGAIHQINLIRLVVEKYNIRIRLHYITKKVNLQKSGDFKRQVYRKSCANLPAGVIVDEIEIPVPWGHVAGRWWGPRNKQPMIALHGWQDNAGTWDNLVPLLPVTTSVLCLDLPGHGYSSPYPKGMLYYIFWDGIVLLRRIIKHFNWSKVTLMGHSLGGALSFMYASSFPDEVDRIICIDIASPAVREPSVTAKNLGKSIEKVLEYEDLPEDKIPCYDYDEMIDIVCDAYKGSVSRENCKVLMRRGMAPAPAHTKKKGYYFKRDPRLKVSGLGMMSIDAALEHASKIRCKVLNLRAIPGQKWERLDYYLDVIQKMKEKADVQYIEVEGTHHVQLDAPENIAQLIEDFLEEY</sequence>
<dbReference type="Proteomes" id="UP001153292">
    <property type="component" value="Chromosome 11"/>
</dbReference>
<proteinExistence type="inferred from homology"/>
<dbReference type="InterPro" id="IPR050266">
    <property type="entry name" value="AB_hydrolase_sf"/>
</dbReference>
<dbReference type="PRINTS" id="PR00111">
    <property type="entry name" value="ABHYDROLASE"/>
</dbReference>
<gene>
    <name evidence="4" type="ORF">CHILSU_LOCUS1589</name>
</gene>